<evidence type="ECO:0000256" key="1">
    <source>
        <dbReference type="SAM" id="Phobius"/>
    </source>
</evidence>
<comment type="caution">
    <text evidence="2">The sequence shown here is derived from an EMBL/GenBank/DDBJ whole genome shotgun (WGS) entry which is preliminary data.</text>
</comment>
<accession>A0A844VZN8</accession>
<keyword evidence="3" id="KW-1185">Reference proteome</keyword>
<reference evidence="2 3" key="1">
    <citation type="submission" date="2019-11" db="EMBL/GenBank/DDBJ databases">
        <title>Pseudooceanicola pacifica sp. nov., isolated from deep-sea sediment of the Pacific Ocean.</title>
        <authorList>
            <person name="Lyu L."/>
        </authorList>
    </citation>
    <scope>NUCLEOTIDE SEQUENCE [LARGE SCALE GENOMIC DNA]</scope>
    <source>
        <strain evidence="2 3">216_PA32_1</strain>
    </source>
</reference>
<name>A0A844VZN8_9RHOB</name>
<proteinExistence type="predicted"/>
<evidence type="ECO:0000313" key="3">
    <source>
        <dbReference type="Proteomes" id="UP000443843"/>
    </source>
</evidence>
<keyword evidence="1" id="KW-0812">Transmembrane</keyword>
<feature type="transmembrane region" description="Helical" evidence="1">
    <location>
        <begin position="148"/>
        <end position="165"/>
    </location>
</feature>
<sequence>MDIIVGLGEAVRSAILAGAGLLKAEHVPGLVVVAILGLLAGTLVHLYHRARINRRALSMLHDLVSEAGDGAGLADQIAVINRQMVDREKYGNPAERSIGAAWREYRETLIQTDEDGTKVLRNSVRPASIFNVEDLGFGPGFYRMMPSLFVSGGLFLTFLGLIAALDDMGSSMVGEGTAALTSLLTVASAKFIMSLTGLGSSIVFSIFLRRWMDGIQSATGALSRDLERRLSYVSLEDLAVRQLAQSRAQMDEMRRIGTELVTQLANPLRDELPERISTAIAGAMEPVASAIRQQSTSGLEGLVDGMSSQLSGSVAEALGRAGDRFDKAGDRIGLLVKQLALQSGRMGAGMEEAVGQMTRAMMELQTQLSTSAETASNTMTAGADRMLEAMNETLDGIRVNTGKGARALAIAASEMRTAAASIRSEMESAAQAGSEAAAQRLSLASGDAESAIHDAGRRMVETFGETSAELARMGQAMTGTVGTEIVGRLESLGKQIEEVLAGIDQSAEGFREIAGSVRDSAGQVDRAGLAIGSATDDLTRAIEPVRSSHERIEASLAAATEATRQTGEAVRGSGADVARNAVEVLETARVALGSEREGIAATLATVRETLNMLRGQGDRFDEIDEKLGAAFETYRENVEATLTTAEQHVRELHSILEPGVSTLREVVDQAESFIPVARRA</sequence>
<organism evidence="2 3">
    <name type="scientific">Pseudooceanicola pacificus</name>
    <dbReference type="NCBI Taxonomy" id="2676438"/>
    <lineage>
        <taxon>Bacteria</taxon>
        <taxon>Pseudomonadati</taxon>
        <taxon>Pseudomonadota</taxon>
        <taxon>Alphaproteobacteria</taxon>
        <taxon>Rhodobacterales</taxon>
        <taxon>Paracoccaceae</taxon>
        <taxon>Pseudooceanicola</taxon>
    </lineage>
</organism>
<evidence type="ECO:0000313" key="2">
    <source>
        <dbReference type="EMBL" id="MWB77266.1"/>
    </source>
</evidence>
<feature type="transmembrane region" description="Helical" evidence="1">
    <location>
        <begin position="27"/>
        <end position="47"/>
    </location>
</feature>
<feature type="transmembrane region" description="Helical" evidence="1">
    <location>
        <begin position="185"/>
        <end position="208"/>
    </location>
</feature>
<gene>
    <name evidence="2" type="ORF">GLS40_04445</name>
</gene>
<dbReference type="Proteomes" id="UP000443843">
    <property type="component" value="Unassembled WGS sequence"/>
</dbReference>
<evidence type="ECO:0008006" key="4">
    <source>
        <dbReference type="Google" id="ProtNLM"/>
    </source>
</evidence>
<dbReference type="AlphaFoldDB" id="A0A844VZN8"/>
<dbReference type="RefSeq" id="WP_160381531.1">
    <property type="nucleotide sequence ID" value="NZ_WNXQ01000002.1"/>
</dbReference>
<dbReference type="EMBL" id="WNXQ01000002">
    <property type="protein sequence ID" value="MWB77266.1"/>
    <property type="molecule type" value="Genomic_DNA"/>
</dbReference>
<keyword evidence="1" id="KW-1133">Transmembrane helix</keyword>
<keyword evidence="1" id="KW-0472">Membrane</keyword>
<dbReference type="Gene3D" id="1.20.120.20">
    <property type="entry name" value="Apolipoprotein"/>
    <property type="match status" value="1"/>
</dbReference>
<protein>
    <recommendedName>
        <fullName evidence="4">MotA/TolQ/ExbB proton channel domain-containing protein</fullName>
    </recommendedName>
</protein>